<dbReference type="InterPro" id="IPR036705">
    <property type="entry name" value="Ribosyl_crysJ1_sf"/>
</dbReference>
<name>A0ABU5F4I0_9BACT</name>
<dbReference type="Proteomes" id="UP001272242">
    <property type="component" value="Unassembled WGS sequence"/>
</dbReference>
<proteinExistence type="predicted"/>
<dbReference type="EMBL" id="JAXBLV010000207">
    <property type="protein sequence ID" value="MDY3562099.1"/>
    <property type="molecule type" value="Genomic_DNA"/>
</dbReference>
<gene>
    <name evidence="1" type="ORF">R5W23_003545</name>
</gene>
<dbReference type="SUPFAM" id="SSF101478">
    <property type="entry name" value="ADP-ribosylglycohydrolase"/>
    <property type="match status" value="1"/>
</dbReference>
<protein>
    <submittedName>
        <fullName evidence="1">ADP-ribosylglycohydrolase family protein</fullName>
    </submittedName>
</protein>
<dbReference type="PANTHER" id="PTHR16222">
    <property type="entry name" value="ADP-RIBOSYLGLYCOHYDROLASE"/>
    <property type="match status" value="1"/>
</dbReference>
<dbReference type="Pfam" id="PF03747">
    <property type="entry name" value="ADP_ribosyl_GH"/>
    <property type="match status" value="1"/>
</dbReference>
<reference evidence="2" key="1">
    <citation type="journal article" date="2023" name="Mar. Drugs">
        <title>Gemmata algarum, a Novel Planctomycete Isolated from an Algal Mat, Displays Antimicrobial Activity.</title>
        <authorList>
            <person name="Kumar G."/>
            <person name="Kallscheuer N."/>
            <person name="Kashif M."/>
            <person name="Ahamad S."/>
            <person name="Jagadeeshwari U."/>
            <person name="Pannikurungottu S."/>
            <person name="Haufschild T."/>
            <person name="Kabuu M."/>
            <person name="Sasikala C."/>
            <person name="Jogler C."/>
            <person name="Ramana C."/>
        </authorList>
    </citation>
    <scope>NUCLEOTIDE SEQUENCE [LARGE SCALE GENOMIC DNA]</scope>
    <source>
        <strain evidence="2">JC673</strain>
    </source>
</reference>
<sequence length="268" mass="29278">MIGAIVGDVIGSVHEGSGTKTKEFPLFVEDSRFTDDTVLTVAVAEKLLHGGEYVNRFHRYFHLYPLAGFGGTFIRWAGTFEREPYNSWGNGSAMRVSPVGIAFDTLEDVMRHARESADATHNHPEGVRGAQATAVAVFLARTGTSKDEIRSHIESEFSYDLSARLDDIRPAYTFDVSCQGSVPQSLVAFLESESYEDAVRNAISLGGDADTMAAIAGAVAEAFYGGVPEQIAAPALERLDGRLRAIVNEFSRVFGHKIWHKPPRKTHS</sequence>
<keyword evidence="2" id="KW-1185">Reference proteome</keyword>
<organism evidence="1 2">
    <name type="scientific">Gemmata algarum</name>
    <dbReference type="NCBI Taxonomy" id="2975278"/>
    <lineage>
        <taxon>Bacteria</taxon>
        <taxon>Pseudomonadati</taxon>
        <taxon>Planctomycetota</taxon>
        <taxon>Planctomycetia</taxon>
        <taxon>Gemmatales</taxon>
        <taxon>Gemmataceae</taxon>
        <taxon>Gemmata</taxon>
    </lineage>
</organism>
<dbReference type="Gene3D" id="1.10.4080.10">
    <property type="entry name" value="ADP-ribosylation/Crystallin J1"/>
    <property type="match status" value="1"/>
</dbReference>
<evidence type="ECO:0000313" key="2">
    <source>
        <dbReference type="Proteomes" id="UP001272242"/>
    </source>
</evidence>
<comment type="caution">
    <text evidence="1">The sequence shown here is derived from an EMBL/GenBank/DDBJ whole genome shotgun (WGS) entry which is preliminary data.</text>
</comment>
<evidence type="ECO:0000313" key="1">
    <source>
        <dbReference type="EMBL" id="MDY3562099.1"/>
    </source>
</evidence>
<accession>A0ABU5F4I0</accession>
<dbReference type="PANTHER" id="PTHR16222:SF12">
    <property type="entry name" value="ADP-RIBOSYLGLYCOHYDROLASE-RELATED"/>
    <property type="match status" value="1"/>
</dbReference>
<dbReference type="InterPro" id="IPR005502">
    <property type="entry name" value="Ribosyl_crysJ1"/>
</dbReference>
<dbReference type="InterPro" id="IPR050792">
    <property type="entry name" value="ADP-ribosylglycohydrolase"/>
</dbReference>
<dbReference type="RefSeq" id="WP_320688435.1">
    <property type="nucleotide sequence ID" value="NZ_JAXBLV010000207.1"/>
</dbReference>